<keyword evidence="2" id="KW-1185">Reference proteome</keyword>
<proteinExistence type="predicted"/>
<reference evidence="1 2" key="1">
    <citation type="journal article" date="2023" name="Elife">
        <title>Identification of key yeast species and microbe-microbe interactions impacting larval growth of Drosophila in the wild.</title>
        <authorList>
            <person name="Mure A."/>
            <person name="Sugiura Y."/>
            <person name="Maeda R."/>
            <person name="Honda K."/>
            <person name="Sakurai N."/>
            <person name="Takahashi Y."/>
            <person name="Watada M."/>
            <person name="Katoh T."/>
            <person name="Gotoh A."/>
            <person name="Gotoh Y."/>
            <person name="Taniguchi I."/>
            <person name="Nakamura K."/>
            <person name="Hayashi T."/>
            <person name="Katayama T."/>
            <person name="Uemura T."/>
            <person name="Hattori Y."/>
        </authorList>
    </citation>
    <scope>NUCLEOTIDE SEQUENCE [LARGE SCALE GENOMIC DNA]</scope>
    <source>
        <strain evidence="1 2">SC-9</strain>
    </source>
</reference>
<protein>
    <submittedName>
        <fullName evidence="1">Uncharacterized protein</fullName>
    </submittedName>
</protein>
<dbReference type="GeneID" id="90074827"/>
<sequence>MRRQWKQKFFKNTFHDWKSVLSGCIITRSTSNWLNIDRMFSKIEITLINATPSDQIIFSSQVSYGQLDYLLCQGLAAFRLTSCYHHV</sequence>
<dbReference type="Proteomes" id="UP001360560">
    <property type="component" value="Unassembled WGS sequence"/>
</dbReference>
<dbReference type="AlphaFoldDB" id="A0AAV5QPS3"/>
<dbReference type="RefSeq" id="XP_064853848.1">
    <property type="nucleotide sequence ID" value="XM_064997776.1"/>
</dbReference>
<gene>
    <name evidence="1" type="ORF">DASC09_041770</name>
</gene>
<comment type="caution">
    <text evidence="1">The sequence shown here is derived from an EMBL/GenBank/DDBJ whole genome shotgun (WGS) entry which is preliminary data.</text>
</comment>
<dbReference type="EMBL" id="BTFZ01000011">
    <property type="protein sequence ID" value="GMM36852.1"/>
    <property type="molecule type" value="Genomic_DNA"/>
</dbReference>
<name>A0AAV5QPS3_9ASCO</name>
<evidence type="ECO:0000313" key="1">
    <source>
        <dbReference type="EMBL" id="GMM36852.1"/>
    </source>
</evidence>
<accession>A0AAV5QPS3</accession>
<organism evidence="1 2">
    <name type="scientific">Saccharomycopsis crataegensis</name>
    <dbReference type="NCBI Taxonomy" id="43959"/>
    <lineage>
        <taxon>Eukaryota</taxon>
        <taxon>Fungi</taxon>
        <taxon>Dikarya</taxon>
        <taxon>Ascomycota</taxon>
        <taxon>Saccharomycotina</taxon>
        <taxon>Saccharomycetes</taxon>
        <taxon>Saccharomycopsidaceae</taxon>
        <taxon>Saccharomycopsis</taxon>
    </lineage>
</organism>
<evidence type="ECO:0000313" key="2">
    <source>
        <dbReference type="Proteomes" id="UP001360560"/>
    </source>
</evidence>